<organism evidence="5 6">
    <name type="scientific">Serratia sarumanii</name>
    <dbReference type="NCBI Taxonomy" id="3020826"/>
    <lineage>
        <taxon>Bacteria</taxon>
        <taxon>Pseudomonadati</taxon>
        <taxon>Pseudomonadota</taxon>
        <taxon>Gammaproteobacteria</taxon>
        <taxon>Enterobacterales</taxon>
        <taxon>Yersiniaceae</taxon>
        <taxon>Serratia</taxon>
    </lineage>
</organism>
<comment type="similarity">
    <text evidence="1">Belongs to the type-I restriction system S methylase family.</text>
</comment>
<dbReference type="PANTHER" id="PTHR30408:SF12">
    <property type="entry name" value="TYPE I RESTRICTION ENZYME MJAVIII SPECIFICITY SUBUNIT"/>
    <property type="match status" value="1"/>
</dbReference>
<accession>A0ABW8QMG0</accession>
<dbReference type="Gene3D" id="3.90.220.20">
    <property type="entry name" value="DNA methylase specificity domains"/>
    <property type="match status" value="2"/>
</dbReference>
<dbReference type="Gene3D" id="1.10.287.1120">
    <property type="entry name" value="Bipartite methylase S protein"/>
    <property type="match status" value="1"/>
</dbReference>
<dbReference type="EMBL" id="JBJHGH010000002">
    <property type="protein sequence ID" value="MFK8976673.1"/>
    <property type="molecule type" value="Genomic_DNA"/>
</dbReference>
<evidence type="ECO:0000256" key="2">
    <source>
        <dbReference type="ARBA" id="ARBA00022747"/>
    </source>
</evidence>
<sequence length="463" mass="52344">MTKYKTYPEYKDSGVEWLGKVPKDWDVINIKYLSQVKRGSSPRPIDDPKFFDEDGDYAWVRIADVTASDTYLFETTQKMSVLGSSLSVKLEPNQLFLSIAGTVGKPCITAIKSCIHDGFVYFPYLKVPSKFLFYVFAGEQAYKGLGKMGTQLNLNTDTVGGIKVALPSNNDFISNIVNFLDHETAKIDKLIEKQQQLIELLKEKRQAVISHAVTKGLNPDVPMKDSGVEWLGEVPEHWRRSTPIKYLSSLKGRLGWQGLKADEYRDEGPYVVSSAHFNNYEIDWNSCPRVSLERYKLDSNIQLDIGDILLMKDGAAMGKLSYVDKLPGEACLNSHLLLFRPLMGGDEKTYYTKFMFYLMQTNHFQSFIKNNGTGSTFLGISQQAIGNHSLCLPPFNEQVDISDYLDDELSKIVRLETMQLEMKNLLTERRTALISAAVTGKIDVRDWVAPDMQDAEEPQETTV</sequence>
<dbReference type="CDD" id="cd17283">
    <property type="entry name" value="RMtype1_S_Hpy180ORF7835P_TRD2-CR2_like"/>
    <property type="match status" value="1"/>
</dbReference>
<feature type="domain" description="Type I restriction modification DNA specificity" evidence="4">
    <location>
        <begin position="260"/>
        <end position="417"/>
    </location>
</feature>
<reference evidence="5 6" key="1">
    <citation type="submission" date="2024-11" db="EMBL/GenBank/DDBJ databases">
        <title>Draft genomes of five putative biosurfactant-producing Serratia sp. isolates from Laguna de Bay, Philippines.</title>
        <authorList>
            <person name="Lantican N."/>
            <person name="Barredo G.A."/>
            <person name="Rosana A."/>
            <person name="Siababa A.C."/>
            <person name="Montecillo A."/>
        </authorList>
    </citation>
    <scope>NUCLEOTIDE SEQUENCE [LARGE SCALE GENOMIC DNA]</scope>
    <source>
        <strain evidence="5 6">WS11a</strain>
    </source>
</reference>
<comment type="caution">
    <text evidence="5">The sequence shown here is derived from an EMBL/GenBank/DDBJ whole genome shotgun (WGS) entry which is preliminary data.</text>
</comment>
<dbReference type="GeneID" id="301144157"/>
<keyword evidence="2" id="KW-0680">Restriction system</keyword>
<dbReference type="InterPro" id="IPR000055">
    <property type="entry name" value="Restrct_endonuc_typeI_TRD"/>
</dbReference>
<dbReference type="RefSeq" id="WP_060430789.1">
    <property type="nucleotide sequence ID" value="NZ_CP124750.1"/>
</dbReference>
<evidence type="ECO:0000256" key="1">
    <source>
        <dbReference type="ARBA" id="ARBA00010923"/>
    </source>
</evidence>
<dbReference type="GO" id="GO:0004519">
    <property type="term" value="F:endonuclease activity"/>
    <property type="evidence" value="ECO:0007669"/>
    <property type="project" value="UniProtKB-KW"/>
</dbReference>
<dbReference type="Proteomes" id="UP001622968">
    <property type="component" value="Unassembled WGS sequence"/>
</dbReference>
<dbReference type="Pfam" id="PF01420">
    <property type="entry name" value="Methylase_S"/>
    <property type="match status" value="2"/>
</dbReference>
<dbReference type="SUPFAM" id="SSF116734">
    <property type="entry name" value="DNA methylase specificity domain"/>
    <property type="match status" value="2"/>
</dbReference>
<feature type="domain" description="Type I restriction modification DNA specificity" evidence="4">
    <location>
        <begin position="22"/>
        <end position="199"/>
    </location>
</feature>
<gene>
    <name evidence="5" type="ORF">ACJBEI_15785</name>
</gene>
<evidence type="ECO:0000256" key="3">
    <source>
        <dbReference type="ARBA" id="ARBA00023125"/>
    </source>
</evidence>
<dbReference type="InterPro" id="IPR052021">
    <property type="entry name" value="Type-I_RS_S_subunit"/>
</dbReference>
<dbReference type="InterPro" id="IPR044946">
    <property type="entry name" value="Restrct_endonuc_typeI_TRD_sf"/>
</dbReference>
<proteinExistence type="inferred from homology"/>
<keyword evidence="6" id="KW-1185">Reference proteome</keyword>
<protein>
    <submittedName>
        <fullName evidence="5">Restriction endonuclease subunit S</fullName>
    </submittedName>
</protein>
<keyword evidence="3" id="KW-0238">DNA-binding</keyword>
<keyword evidence="5" id="KW-0540">Nuclease</keyword>
<evidence type="ECO:0000259" key="4">
    <source>
        <dbReference type="Pfam" id="PF01420"/>
    </source>
</evidence>
<evidence type="ECO:0000313" key="6">
    <source>
        <dbReference type="Proteomes" id="UP001622968"/>
    </source>
</evidence>
<evidence type="ECO:0000313" key="5">
    <source>
        <dbReference type="EMBL" id="MFK8976673.1"/>
    </source>
</evidence>
<dbReference type="PANTHER" id="PTHR30408">
    <property type="entry name" value="TYPE-1 RESTRICTION ENZYME ECOKI SPECIFICITY PROTEIN"/>
    <property type="match status" value="1"/>
</dbReference>
<keyword evidence="5" id="KW-0378">Hydrolase</keyword>
<keyword evidence="5" id="KW-0255">Endonuclease</keyword>
<name>A0ABW8QMG0_9GAMM</name>